<dbReference type="Proteomes" id="UP001378592">
    <property type="component" value="Unassembled WGS sequence"/>
</dbReference>
<evidence type="ECO:0000256" key="1">
    <source>
        <dbReference type="SAM" id="SignalP"/>
    </source>
</evidence>
<dbReference type="EMBL" id="JAZDUA010000432">
    <property type="protein sequence ID" value="KAK7792695.1"/>
    <property type="molecule type" value="Genomic_DNA"/>
</dbReference>
<accession>A0AAN9VAI9</accession>
<organism evidence="2 3">
    <name type="scientific">Gryllus longicercus</name>
    <dbReference type="NCBI Taxonomy" id="2509291"/>
    <lineage>
        <taxon>Eukaryota</taxon>
        <taxon>Metazoa</taxon>
        <taxon>Ecdysozoa</taxon>
        <taxon>Arthropoda</taxon>
        <taxon>Hexapoda</taxon>
        <taxon>Insecta</taxon>
        <taxon>Pterygota</taxon>
        <taxon>Neoptera</taxon>
        <taxon>Polyneoptera</taxon>
        <taxon>Orthoptera</taxon>
        <taxon>Ensifera</taxon>
        <taxon>Gryllidea</taxon>
        <taxon>Grylloidea</taxon>
        <taxon>Gryllidae</taxon>
        <taxon>Gryllinae</taxon>
        <taxon>Gryllus</taxon>
    </lineage>
</organism>
<evidence type="ECO:0008006" key="4">
    <source>
        <dbReference type="Google" id="ProtNLM"/>
    </source>
</evidence>
<feature type="signal peptide" evidence="1">
    <location>
        <begin position="1"/>
        <end position="22"/>
    </location>
</feature>
<keyword evidence="3" id="KW-1185">Reference proteome</keyword>
<reference evidence="2 3" key="1">
    <citation type="submission" date="2024-03" db="EMBL/GenBank/DDBJ databases">
        <title>The genome assembly and annotation of the cricket Gryllus longicercus Weissman &amp; Gray.</title>
        <authorList>
            <person name="Szrajer S."/>
            <person name="Gray D."/>
            <person name="Ylla G."/>
        </authorList>
    </citation>
    <scope>NUCLEOTIDE SEQUENCE [LARGE SCALE GENOMIC DNA]</scope>
    <source>
        <strain evidence="2">DAG 2021-001</strain>
        <tissue evidence="2">Whole body minus gut</tissue>
    </source>
</reference>
<keyword evidence="1" id="KW-0732">Signal</keyword>
<feature type="chain" id="PRO_5042993025" description="Secreted protein" evidence="1">
    <location>
        <begin position="23"/>
        <end position="327"/>
    </location>
</feature>
<gene>
    <name evidence="2" type="ORF">R5R35_003694</name>
</gene>
<evidence type="ECO:0000313" key="3">
    <source>
        <dbReference type="Proteomes" id="UP001378592"/>
    </source>
</evidence>
<proteinExistence type="predicted"/>
<protein>
    <recommendedName>
        <fullName evidence="4">Secreted protein</fullName>
    </recommendedName>
</protein>
<evidence type="ECO:0000313" key="2">
    <source>
        <dbReference type="EMBL" id="KAK7792695.1"/>
    </source>
</evidence>
<comment type="caution">
    <text evidence="2">The sequence shown here is derived from an EMBL/GenBank/DDBJ whole genome shotgun (WGS) entry which is preliminary data.</text>
</comment>
<dbReference type="AlphaFoldDB" id="A0AAN9VAI9"/>
<sequence>MYCARIVLLVILPLAWSGPASTSPMRSAKRESVVCLPPHKKHLGVDRPLFGRNKCNLLVTGLHQAGILELGSQPHGLVNGINNGHAQCYVEHSSDMGDRQCYKIVHEDETNALLYATNPRVISARNAPVINVNTIPSQVVGAVHVTNVVTGSRLTNYPQMVEQNAYCDSNQQNCDPANLVIFESNGNYQCNALLDSCGGNGWLTVNKTKFEYFGELEVVCETSLCAPGYVVFEDSGCVDQLYVQSVLCVGDVLFDVFGVAHCGGGFTQEQMLSISFNPSNGLCNFITPQDVVTRVAYAGENVLRPLCGPDDSGNCIIEVVAEPDIPF</sequence>
<name>A0AAN9VAI9_9ORTH</name>